<evidence type="ECO:0000256" key="5">
    <source>
        <dbReference type="ARBA" id="ARBA00022842"/>
    </source>
</evidence>
<evidence type="ECO:0000256" key="8">
    <source>
        <dbReference type="HAMAP-Rule" id="MF_00101"/>
    </source>
</evidence>
<dbReference type="InterPro" id="IPR008278">
    <property type="entry name" value="4-PPantetheinyl_Trfase_dom"/>
</dbReference>
<keyword evidence="5 8" id="KW-0460">Magnesium</keyword>
<dbReference type="NCBIfam" id="TIGR00556">
    <property type="entry name" value="pantethn_trn"/>
    <property type="match status" value="1"/>
</dbReference>
<evidence type="ECO:0000259" key="9">
    <source>
        <dbReference type="Pfam" id="PF01648"/>
    </source>
</evidence>
<dbReference type="GO" id="GO:0008897">
    <property type="term" value="F:holo-[acyl-carrier-protein] synthase activity"/>
    <property type="evidence" value="ECO:0007669"/>
    <property type="project" value="UniProtKB-UniRule"/>
</dbReference>
<dbReference type="OrthoDB" id="517356at2"/>
<dbReference type="SMR" id="A0A250JY41"/>
<feature type="domain" description="4'-phosphopantetheinyl transferase" evidence="9">
    <location>
        <begin position="5"/>
        <end position="88"/>
    </location>
</feature>
<dbReference type="KEGG" id="mmas:MYMAC_004272"/>
<sequence>MGIRGLGLDICSISRIQRILDGPRAEPFLNRVYTEAERALCGRRSDAASAYAARFAAKEALVKALGAPPGIRWKDMEVRRQGGAPYFALSGVALEVMEARGLEAFLALTHDADVAAATVVLQSKGD</sequence>
<name>A0A250JY41_9BACT</name>
<dbReference type="InterPro" id="IPR002582">
    <property type="entry name" value="ACPS"/>
</dbReference>
<organism evidence="10 11">
    <name type="scientific">Corallococcus macrosporus DSM 14697</name>
    <dbReference type="NCBI Taxonomy" id="1189310"/>
    <lineage>
        <taxon>Bacteria</taxon>
        <taxon>Pseudomonadati</taxon>
        <taxon>Myxococcota</taxon>
        <taxon>Myxococcia</taxon>
        <taxon>Myxococcales</taxon>
        <taxon>Cystobacterineae</taxon>
        <taxon>Myxococcaceae</taxon>
        <taxon>Corallococcus</taxon>
    </lineage>
</organism>
<dbReference type="AlphaFoldDB" id="A0A250JY41"/>
<accession>A0A250JY41</accession>
<keyword evidence="11" id="KW-1185">Reference proteome</keyword>
<evidence type="ECO:0000256" key="7">
    <source>
        <dbReference type="ARBA" id="ARBA00023160"/>
    </source>
</evidence>
<dbReference type="InterPro" id="IPR004568">
    <property type="entry name" value="Ppantetheine-prot_Trfase_dom"/>
</dbReference>
<dbReference type="SUPFAM" id="SSF56214">
    <property type="entry name" value="4'-phosphopantetheinyl transferase"/>
    <property type="match status" value="1"/>
</dbReference>
<evidence type="ECO:0000256" key="1">
    <source>
        <dbReference type="ARBA" id="ARBA00022516"/>
    </source>
</evidence>
<keyword evidence="2 8" id="KW-0808">Transferase</keyword>
<keyword evidence="7 8" id="KW-0275">Fatty acid biosynthesis</keyword>
<evidence type="ECO:0000256" key="4">
    <source>
        <dbReference type="ARBA" id="ARBA00022832"/>
    </source>
</evidence>
<dbReference type="EC" id="2.7.8.7" evidence="8"/>
<dbReference type="GO" id="GO:0000287">
    <property type="term" value="F:magnesium ion binding"/>
    <property type="evidence" value="ECO:0007669"/>
    <property type="project" value="UniProtKB-UniRule"/>
</dbReference>
<proteinExistence type="inferred from homology"/>
<dbReference type="Pfam" id="PF01648">
    <property type="entry name" value="ACPS"/>
    <property type="match status" value="1"/>
</dbReference>
<comment type="catalytic activity">
    <reaction evidence="8">
        <text>apo-[ACP] + CoA = holo-[ACP] + adenosine 3',5'-bisphosphate + H(+)</text>
        <dbReference type="Rhea" id="RHEA:12068"/>
        <dbReference type="Rhea" id="RHEA-COMP:9685"/>
        <dbReference type="Rhea" id="RHEA-COMP:9690"/>
        <dbReference type="ChEBI" id="CHEBI:15378"/>
        <dbReference type="ChEBI" id="CHEBI:29999"/>
        <dbReference type="ChEBI" id="CHEBI:57287"/>
        <dbReference type="ChEBI" id="CHEBI:58343"/>
        <dbReference type="ChEBI" id="CHEBI:64479"/>
        <dbReference type="EC" id="2.7.8.7"/>
    </reaction>
</comment>
<comment type="cofactor">
    <cofactor evidence="8">
        <name>Mg(2+)</name>
        <dbReference type="ChEBI" id="CHEBI:18420"/>
    </cofactor>
</comment>
<comment type="similarity">
    <text evidence="8">Belongs to the P-Pant transferase superfamily. AcpS family.</text>
</comment>
<dbReference type="Proteomes" id="UP000217343">
    <property type="component" value="Chromosome"/>
</dbReference>
<dbReference type="GO" id="GO:0005737">
    <property type="term" value="C:cytoplasm"/>
    <property type="evidence" value="ECO:0007669"/>
    <property type="project" value="UniProtKB-SubCell"/>
</dbReference>
<dbReference type="RefSeq" id="WP_011554351.1">
    <property type="nucleotide sequence ID" value="NZ_CP022203.1"/>
</dbReference>
<feature type="binding site" evidence="8">
    <location>
        <position position="9"/>
    </location>
    <ligand>
        <name>Mg(2+)</name>
        <dbReference type="ChEBI" id="CHEBI:18420"/>
    </ligand>
</feature>
<evidence type="ECO:0000256" key="2">
    <source>
        <dbReference type="ARBA" id="ARBA00022679"/>
    </source>
</evidence>
<keyword evidence="8" id="KW-0963">Cytoplasm</keyword>
<evidence type="ECO:0000256" key="3">
    <source>
        <dbReference type="ARBA" id="ARBA00022723"/>
    </source>
</evidence>
<gene>
    <name evidence="8" type="primary">acpS</name>
    <name evidence="10" type="ORF">MYMAC_004272</name>
</gene>
<keyword evidence="3 8" id="KW-0479">Metal-binding</keyword>
<dbReference type="GO" id="GO:0006633">
    <property type="term" value="P:fatty acid biosynthetic process"/>
    <property type="evidence" value="ECO:0007669"/>
    <property type="project" value="UniProtKB-UniRule"/>
</dbReference>
<dbReference type="InterPro" id="IPR037143">
    <property type="entry name" value="4-PPantetheinyl_Trfase_dom_sf"/>
</dbReference>
<evidence type="ECO:0000256" key="6">
    <source>
        <dbReference type="ARBA" id="ARBA00023098"/>
    </source>
</evidence>
<keyword evidence="6 8" id="KW-0443">Lipid metabolism</keyword>
<dbReference type="Gene3D" id="3.90.470.20">
    <property type="entry name" value="4'-phosphopantetheinyl transferase domain"/>
    <property type="match status" value="1"/>
</dbReference>
<protein>
    <recommendedName>
        <fullName evidence="8">Holo-[acyl-carrier-protein] synthase</fullName>
        <shortName evidence="8">Holo-ACP synthase</shortName>
        <ecNumber evidence="8">2.7.8.7</ecNumber>
    </recommendedName>
    <alternativeName>
        <fullName evidence="8">4'-phosphopantetheinyl transferase AcpS</fullName>
    </alternativeName>
</protein>
<evidence type="ECO:0000313" key="11">
    <source>
        <dbReference type="Proteomes" id="UP000217343"/>
    </source>
</evidence>
<evidence type="ECO:0000313" key="10">
    <source>
        <dbReference type="EMBL" id="ATB48643.1"/>
    </source>
</evidence>
<dbReference type="HAMAP" id="MF_00101">
    <property type="entry name" value="AcpS"/>
    <property type="match status" value="1"/>
</dbReference>
<comment type="subcellular location">
    <subcellularLocation>
        <location evidence="8">Cytoplasm</location>
    </subcellularLocation>
</comment>
<reference evidence="10 11" key="1">
    <citation type="submission" date="2017-06" db="EMBL/GenBank/DDBJ databases">
        <title>Sequencing and comparative analysis of myxobacterial genomes.</title>
        <authorList>
            <person name="Rupp O."/>
            <person name="Goesmann A."/>
            <person name="Sogaard-Andersen L."/>
        </authorList>
    </citation>
    <scope>NUCLEOTIDE SEQUENCE [LARGE SCALE GENOMIC DNA]</scope>
    <source>
        <strain evidence="10 11">DSM 14697</strain>
    </source>
</reference>
<dbReference type="NCBIfam" id="TIGR00516">
    <property type="entry name" value="acpS"/>
    <property type="match status" value="1"/>
</dbReference>
<keyword evidence="4 8" id="KW-0276">Fatty acid metabolism</keyword>
<feature type="binding site" evidence="8">
    <location>
        <position position="59"/>
    </location>
    <ligand>
        <name>Mg(2+)</name>
        <dbReference type="ChEBI" id="CHEBI:18420"/>
    </ligand>
</feature>
<dbReference type="EMBL" id="CP022203">
    <property type="protein sequence ID" value="ATB48643.1"/>
    <property type="molecule type" value="Genomic_DNA"/>
</dbReference>
<dbReference type="GeneID" id="41361662"/>
<comment type="function">
    <text evidence="8">Transfers the 4'-phosphopantetheine moiety from coenzyme A to a Ser of acyl-carrier-protein.</text>
</comment>
<keyword evidence="1 8" id="KW-0444">Lipid biosynthesis</keyword>